<name>A0A444J0W1_9BACT</name>
<dbReference type="EMBL" id="MTKO01000052">
    <property type="protein sequence ID" value="RWX46764.1"/>
    <property type="molecule type" value="Genomic_DNA"/>
</dbReference>
<dbReference type="Gene3D" id="3.90.550.10">
    <property type="entry name" value="Spore Coat Polysaccharide Biosynthesis Protein SpsA, Chain A"/>
    <property type="match status" value="1"/>
</dbReference>
<proteinExistence type="predicted"/>
<keyword evidence="2" id="KW-0808">Transferase</keyword>
<dbReference type="AlphaFoldDB" id="A0A444J0W1"/>
<dbReference type="SUPFAM" id="SSF53448">
    <property type="entry name" value="Nucleotide-diphospho-sugar transferases"/>
    <property type="match status" value="1"/>
</dbReference>
<evidence type="ECO:0000259" key="1">
    <source>
        <dbReference type="Pfam" id="PF00535"/>
    </source>
</evidence>
<organism evidence="2 3">
    <name type="scientific">Candidatus Electrothrix aarhusensis</name>
    <dbReference type="NCBI Taxonomy" id="1859131"/>
    <lineage>
        <taxon>Bacteria</taxon>
        <taxon>Pseudomonadati</taxon>
        <taxon>Thermodesulfobacteriota</taxon>
        <taxon>Desulfobulbia</taxon>
        <taxon>Desulfobulbales</taxon>
        <taxon>Desulfobulbaceae</taxon>
        <taxon>Candidatus Electrothrix</taxon>
    </lineage>
</organism>
<dbReference type="PANTHER" id="PTHR33604">
    <property type="entry name" value="OSJNBA0004B13.7 PROTEIN"/>
    <property type="match status" value="1"/>
</dbReference>
<dbReference type="Pfam" id="PF00535">
    <property type="entry name" value="Glycos_transf_2"/>
    <property type="match status" value="1"/>
</dbReference>
<dbReference type="GO" id="GO:0016740">
    <property type="term" value="F:transferase activity"/>
    <property type="evidence" value="ECO:0007669"/>
    <property type="project" value="UniProtKB-KW"/>
</dbReference>
<dbReference type="CDD" id="cd00761">
    <property type="entry name" value="Glyco_tranf_GTA_type"/>
    <property type="match status" value="1"/>
</dbReference>
<accession>A0A444J0W1</accession>
<protein>
    <submittedName>
        <fullName evidence="2">Glycosyl transferase family 2</fullName>
    </submittedName>
</protein>
<feature type="domain" description="Glycosyltransferase 2-like" evidence="1">
    <location>
        <begin position="6"/>
        <end position="147"/>
    </location>
</feature>
<gene>
    <name evidence="2" type="ORF">H206_02272</name>
</gene>
<dbReference type="InterPro" id="IPR029044">
    <property type="entry name" value="Nucleotide-diphossugar_trans"/>
</dbReference>
<comment type="caution">
    <text evidence="2">The sequence shown here is derived from an EMBL/GenBank/DDBJ whole genome shotgun (WGS) entry which is preliminary data.</text>
</comment>
<sequence length="421" mass="48915">MDQLPTIIIPAYKRSKALDRLLCSINNACYPFGNINLIISLDGRADKETVCVAQKFTFHHGPKELVEREQNIGLKEHILWCGDQSMRCGAVIVLEDDLLVDPYYYLYAIQALNFFYTDQNIAGFALYSPCRNEYVNLPFEPMQNGSAAYPSQVPCSWGQVWTKQQWEKFRKWYENKTHDVVQNCSALPDAVKKWPESSWKKYFAAYLVLEDLYFIYPYISYTTNCSDPGGTHIVDGTDEHHVAMSCPQRRAMENISFLLPSDSTVSYDSFFEPHAYSFQQSIPHLSDKEFEVDLYASKPIEFLRTKKYTITTKEVNNPIVAYSLVYRPIEINLYHSSQSESFLFAYLAESKYLSKQDGSAAYANLMFFYSNICLVSLREEHRKKFMEEIENSLSWKITKPLRTIGEFYIKMSRKSRKDRDA</sequence>
<keyword evidence="3" id="KW-1185">Reference proteome</keyword>
<dbReference type="PANTHER" id="PTHR33604:SF3">
    <property type="entry name" value="OSJNBA0004B13.7 PROTEIN"/>
    <property type="match status" value="1"/>
</dbReference>
<dbReference type="Proteomes" id="UP000287853">
    <property type="component" value="Unassembled WGS sequence"/>
</dbReference>
<evidence type="ECO:0000313" key="3">
    <source>
        <dbReference type="Proteomes" id="UP000287853"/>
    </source>
</evidence>
<dbReference type="InterPro" id="IPR001173">
    <property type="entry name" value="Glyco_trans_2-like"/>
</dbReference>
<evidence type="ECO:0000313" key="2">
    <source>
        <dbReference type="EMBL" id="RWX46764.1"/>
    </source>
</evidence>
<reference evidence="2 3" key="1">
    <citation type="submission" date="2017-01" db="EMBL/GenBank/DDBJ databases">
        <title>The cable genome- insights into the physiology and evolution of filamentous bacteria capable of sulfide oxidation via long distance electron transfer.</title>
        <authorList>
            <person name="Schreiber L."/>
            <person name="Bjerg J.T."/>
            <person name="Boggild A."/>
            <person name="Van De Vossenberg J."/>
            <person name="Meysman F."/>
            <person name="Nielsen L.P."/>
            <person name="Schramm A."/>
            <person name="Kjeldsen K.U."/>
        </authorList>
    </citation>
    <scope>NUCLEOTIDE SEQUENCE [LARGE SCALE GENOMIC DNA]</scope>
    <source>
        <strain evidence="2">MCF</strain>
    </source>
</reference>